<evidence type="ECO:0000313" key="4">
    <source>
        <dbReference type="EMBL" id="RIN02724.1"/>
    </source>
</evidence>
<keyword evidence="1" id="KW-0808">Transferase</keyword>
<dbReference type="GO" id="GO:0016747">
    <property type="term" value="F:acyltransferase activity, transferring groups other than amino-acyl groups"/>
    <property type="evidence" value="ECO:0007669"/>
    <property type="project" value="InterPro"/>
</dbReference>
<evidence type="ECO:0000313" key="5">
    <source>
        <dbReference type="Proteomes" id="UP000286317"/>
    </source>
</evidence>
<protein>
    <submittedName>
        <fullName evidence="4">GNAT family N-acetyltransferase</fullName>
    </submittedName>
</protein>
<gene>
    <name evidence="4" type="ORF">BU112_01855</name>
</gene>
<dbReference type="EMBL" id="QXUF01000007">
    <property type="protein sequence ID" value="RIN02724.1"/>
    <property type="molecule type" value="Genomic_DNA"/>
</dbReference>
<dbReference type="PANTHER" id="PTHR43420">
    <property type="entry name" value="ACETYLTRANSFERASE"/>
    <property type="match status" value="1"/>
</dbReference>
<sequence>MSIRKANAQELEVINQVIPEVFKESVTVDFNLSDALMRTMSKQLQEEGASYFVYGEGEVVQGFVLIDKKIDTFEQKEYGFIYELYVFEDYRKQGIAEKLIHFVNDYFKKHSVNEVRLNVYAENVAKQLYEKIGFREKTITMSIDI</sequence>
<name>A0A418IIK6_9STAP</name>
<dbReference type="AlphaFoldDB" id="A0A418IIK6"/>
<reference evidence="4 5" key="1">
    <citation type="journal article" date="2016" name="Front. Microbiol.">
        <title>Comprehensive Phylogenetic Analysis of Bovine Non-aureus Staphylococci Species Based on Whole-Genome Sequencing.</title>
        <authorList>
            <person name="Naushad S."/>
            <person name="Barkema H.W."/>
            <person name="Luby C."/>
            <person name="Condas L.A."/>
            <person name="Nobrega D.B."/>
            <person name="Carson D.A."/>
            <person name="De Buck J."/>
        </authorList>
    </citation>
    <scope>NUCLEOTIDE SEQUENCE [LARGE SCALE GENOMIC DNA]</scope>
    <source>
        <strain evidence="4 5">SNUC 4554</strain>
    </source>
</reference>
<keyword evidence="2" id="KW-0012">Acyltransferase</keyword>
<organism evidence="4 5">
    <name type="scientific">Staphylococcus shinii</name>
    <dbReference type="NCBI Taxonomy" id="2912228"/>
    <lineage>
        <taxon>Bacteria</taxon>
        <taxon>Bacillati</taxon>
        <taxon>Bacillota</taxon>
        <taxon>Bacilli</taxon>
        <taxon>Bacillales</taxon>
        <taxon>Staphylococcaceae</taxon>
        <taxon>Staphylococcus</taxon>
    </lineage>
</organism>
<comment type="caution">
    <text evidence="4">The sequence shown here is derived from an EMBL/GenBank/DDBJ whole genome shotgun (WGS) entry which is preliminary data.</text>
</comment>
<dbReference type="Pfam" id="PF13673">
    <property type="entry name" value="Acetyltransf_10"/>
    <property type="match status" value="1"/>
</dbReference>
<proteinExistence type="predicted"/>
<evidence type="ECO:0000256" key="2">
    <source>
        <dbReference type="ARBA" id="ARBA00023315"/>
    </source>
</evidence>
<dbReference type="Gene3D" id="3.40.630.30">
    <property type="match status" value="1"/>
</dbReference>
<dbReference type="InterPro" id="IPR000182">
    <property type="entry name" value="GNAT_dom"/>
</dbReference>
<dbReference type="Proteomes" id="UP000286317">
    <property type="component" value="Unassembled WGS sequence"/>
</dbReference>
<accession>A0A418IIK6</accession>
<dbReference type="InterPro" id="IPR050680">
    <property type="entry name" value="YpeA/RimI_acetyltransf"/>
</dbReference>
<dbReference type="CDD" id="cd04301">
    <property type="entry name" value="NAT_SF"/>
    <property type="match status" value="1"/>
</dbReference>
<keyword evidence="5" id="KW-1185">Reference proteome</keyword>
<dbReference type="OrthoDB" id="156739at2"/>
<feature type="domain" description="N-acetyltransferase" evidence="3">
    <location>
        <begin position="1"/>
        <end position="145"/>
    </location>
</feature>
<dbReference type="PROSITE" id="PS51186">
    <property type="entry name" value="GNAT"/>
    <property type="match status" value="1"/>
</dbReference>
<evidence type="ECO:0000259" key="3">
    <source>
        <dbReference type="PROSITE" id="PS51186"/>
    </source>
</evidence>
<dbReference type="InterPro" id="IPR016181">
    <property type="entry name" value="Acyl_CoA_acyltransferase"/>
</dbReference>
<evidence type="ECO:0000256" key="1">
    <source>
        <dbReference type="ARBA" id="ARBA00022679"/>
    </source>
</evidence>
<dbReference type="SUPFAM" id="SSF55729">
    <property type="entry name" value="Acyl-CoA N-acyltransferases (Nat)"/>
    <property type="match status" value="1"/>
</dbReference>